<dbReference type="RefSeq" id="WP_053003266.1">
    <property type="nucleotide sequence ID" value="NZ_BBJS01000010.1"/>
</dbReference>
<organism evidence="1 2">
    <name type="scientific">Sphingomonas paucimobilis NBRC 13935</name>
    <dbReference type="NCBI Taxonomy" id="1219050"/>
    <lineage>
        <taxon>Bacteria</taxon>
        <taxon>Pseudomonadati</taxon>
        <taxon>Pseudomonadota</taxon>
        <taxon>Alphaproteobacteria</taxon>
        <taxon>Sphingomonadales</taxon>
        <taxon>Sphingomonadaceae</taxon>
        <taxon>Sphingomonas</taxon>
    </lineage>
</organism>
<reference evidence="1 2" key="1">
    <citation type="submission" date="2014-08" db="EMBL/GenBank/DDBJ databases">
        <title>Whole genome shotgun sequence of Sphingomonas paucimobilis NBRC 13935.</title>
        <authorList>
            <person name="Hosoyama A."/>
            <person name="Hashimoto M."/>
            <person name="Hosoyama Y."/>
            <person name="Noguchi M."/>
            <person name="Uohara A."/>
            <person name="Ohji S."/>
            <person name="Katano-Makiyama Y."/>
            <person name="Ichikawa N."/>
            <person name="Kimura A."/>
            <person name="Yamazoe A."/>
            <person name="Fujita N."/>
        </authorList>
    </citation>
    <scope>NUCLEOTIDE SEQUENCE [LARGE SCALE GENOMIC DNA]</scope>
    <source>
        <strain evidence="1 2">NBRC 13935</strain>
    </source>
</reference>
<name>A0A0C9MYN8_SPHPI</name>
<gene>
    <name evidence="1" type="ORF">SP6_10_00240</name>
</gene>
<keyword evidence="2" id="KW-1185">Reference proteome</keyword>
<dbReference type="Proteomes" id="UP000032025">
    <property type="component" value="Unassembled WGS sequence"/>
</dbReference>
<proteinExistence type="predicted"/>
<evidence type="ECO:0000313" key="2">
    <source>
        <dbReference type="Proteomes" id="UP000032025"/>
    </source>
</evidence>
<comment type="caution">
    <text evidence="1">The sequence shown here is derived from an EMBL/GenBank/DDBJ whole genome shotgun (WGS) entry which is preliminary data.</text>
</comment>
<accession>A0A0C9MYN8</accession>
<sequence length="135" mass="14550">MLHFALPSTAACKPLTPDAYLMLRRQAARLSHDDVARRIARGPEGVSIAAQLLRSLETPGVRAKLRATLDQLRAVFPFDPDVYHQLYNAPAGAHPRICRGCGVSAWDMETSPGVDAGGWHDDATCLACATLAGDR</sequence>
<evidence type="ECO:0000313" key="1">
    <source>
        <dbReference type="EMBL" id="GAN12444.1"/>
    </source>
</evidence>
<protein>
    <submittedName>
        <fullName evidence="1">DNA, contig: SP610</fullName>
    </submittedName>
</protein>
<dbReference type="GeneID" id="78526383"/>
<dbReference type="AlphaFoldDB" id="A0A0C9MYN8"/>
<dbReference type="EMBL" id="BBJS01000010">
    <property type="protein sequence ID" value="GAN12444.1"/>
    <property type="molecule type" value="Genomic_DNA"/>
</dbReference>